<reference evidence="1" key="1">
    <citation type="submission" date="2018-02" db="EMBL/GenBank/DDBJ databases">
        <title>Rhizophora mucronata_Transcriptome.</title>
        <authorList>
            <person name="Meera S.P."/>
            <person name="Sreeshan A."/>
            <person name="Augustine A."/>
        </authorList>
    </citation>
    <scope>NUCLEOTIDE SEQUENCE</scope>
    <source>
        <tissue evidence="1">Leaf</tissue>
    </source>
</reference>
<proteinExistence type="predicted"/>
<name>A0A2P2Q226_RHIMU</name>
<dbReference type="EMBL" id="GGEC01080566">
    <property type="protein sequence ID" value="MBX61050.1"/>
    <property type="molecule type" value="Transcribed_RNA"/>
</dbReference>
<dbReference type="AlphaFoldDB" id="A0A2P2Q226"/>
<accession>A0A2P2Q226</accession>
<sequence length="31" mass="3610">MEKDGKWGIMLTFYFKLLPSNQCMVQITSSL</sequence>
<organism evidence="1">
    <name type="scientific">Rhizophora mucronata</name>
    <name type="common">Asiatic mangrove</name>
    <dbReference type="NCBI Taxonomy" id="61149"/>
    <lineage>
        <taxon>Eukaryota</taxon>
        <taxon>Viridiplantae</taxon>
        <taxon>Streptophyta</taxon>
        <taxon>Embryophyta</taxon>
        <taxon>Tracheophyta</taxon>
        <taxon>Spermatophyta</taxon>
        <taxon>Magnoliopsida</taxon>
        <taxon>eudicotyledons</taxon>
        <taxon>Gunneridae</taxon>
        <taxon>Pentapetalae</taxon>
        <taxon>rosids</taxon>
        <taxon>fabids</taxon>
        <taxon>Malpighiales</taxon>
        <taxon>Rhizophoraceae</taxon>
        <taxon>Rhizophora</taxon>
    </lineage>
</organism>
<protein>
    <submittedName>
        <fullName evidence="1">Uncharacterized protein</fullName>
    </submittedName>
</protein>
<evidence type="ECO:0000313" key="1">
    <source>
        <dbReference type="EMBL" id="MBX61050.1"/>
    </source>
</evidence>